<dbReference type="SMART" id="SM00194">
    <property type="entry name" value="PTPc"/>
    <property type="match status" value="1"/>
</dbReference>
<feature type="compositionally biased region" description="Pro residues" evidence="1">
    <location>
        <begin position="384"/>
        <end position="408"/>
    </location>
</feature>
<feature type="region of interest" description="Disordered" evidence="1">
    <location>
        <begin position="311"/>
        <end position="346"/>
    </location>
</feature>
<dbReference type="AlphaFoldDB" id="E5RKE7"/>
<dbReference type="PANTHER" id="PTHR19134:SF553">
    <property type="entry name" value="TYROSINE-PROTEIN PHOSPHATASE 10D-RELATED"/>
    <property type="match status" value="1"/>
</dbReference>
<name>E5RKE7_9EUKA</name>
<dbReference type="InterPro" id="IPR050348">
    <property type="entry name" value="Protein-Tyr_Phosphatase"/>
</dbReference>
<feature type="region of interest" description="Disordered" evidence="1">
    <location>
        <begin position="378"/>
        <end position="411"/>
    </location>
</feature>
<feature type="domain" description="Tyrosine specific protein phosphatases" evidence="4">
    <location>
        <begin position="800"/>
        <end position="875"/>
    </location>
</feature>
<dbReference type="SMART" id="SM00404">
    <property type="entry name" value="PTPc_motif"/>
    <property type="match status" value="1"/>
</dbReference>
<dbReference type="EMBL" id="AB098496">
    <property type="protein sequence ID" value="BAJ52656.1"/>
    <property type="molecule type" value="mRNA"/>
</dbReference>
<reference evidence="5" key="1">
    <citation type="submission" date="2002-12" db="EMBL/GenBank/DDBJ databases">
        <title>Divergence pattern of animal gene families and relationship with evolution of multicellular animals.</title>
        <authorList>
            <person name="Suga H."/>
            <person name="Nishiyori H."/>
            <person name="Miyata T."/>
        </authorList>
    </citation>
    <scope>NUCLEOTIDE SEQUENCE</scope>
</reference>
<gene>
    <name evidence="5" type="primary">MoPTP-13</name>
</gene>
<dbReference type="InterPro" id="IPR000242">
    <property type="entry name" value="PTP_cat"/>
</dbReference>
<dbReference type="SUPFAM" id="SSF52799">
    <property type="entry name" value="(Phosphotyrosine protein) phosphatases II"/>
    <property type="match status" value="1"/>
</dbReference>
<feature type="compositionally biased region" description="Low complexity" evidence="1">
    <location>
        <begin position="319"/>
        <end position="330"/>
    </location>
</feature>
<evidence type="ECO:0000256" key="1">
    <source>
        <dbReference type="SAM" id="MobiDB-lite"/>
    </source>
</evidence>
<dbReference type="InterPro" id="IPR003595">
    <property type="entry name" value="Tyr_Pase_cat"/>
</dbReference>
<dbReference type="CDD" id="cd00047">
    <property type="entry name" value="PTPc"/>
    <property type="match status" value="1"/>
</dbReference>
<feature type="chain" id="PRO_5003198447" evidence="2">
    <location>
        <begin position="25"/>
        <end position="903"/>
    </location>
</feature>
<evidence type="ECO:0000256" key="2">
    <source>
        <dbReference type="SAM" id="SignalP"/>
    </source>
</evidence>
<dbReference type="GO" id="GO:0004725">
    <property type="term" value="F:protein tyrosine phosphatase activity"/>
    <property type="evidence" value="ECO:0007669"/>
    <property type="project" value="InterPro"/>
</dbReference>
<evidence type="ECO:0000259" key="4">
    <source>
        <dbReference type="PROSITE" id="PS50056"/>
    </source>
</evidence>
<feature type="compositionally biased region" description="Pro residues" evidence="1">
    <location>
        <begin position="331"/>
        <end position="340"/>
    </location>
</feature>
<protein>
    <submittedName>
        <fullName evidence="5">Protein tyrosine phosphatase</fullName>
    </submittedName>
</protein>
<dbReference type="PRINTS" id="PR00700">
    <property type="entry name" value="PRTYPHPHTASE"/>
</dbReference>
<evidence type="ECO:0000313" key="5">
    <source>
        <dbReference type="EMBL" id="BAJ52656.1"/>
    </source>
</evidence>
<proteinExistence type="evidence at transcript level"/>
<dbReference type="InterPro" id="IPR029021">
    <property type="entry name" value="Prot-tyrosine_phosphatase-like"/>
</dbReference>
<dbReference type="PROSITE" id="PS50056">
    <property type="entry name" value="TYR_PHOSPHATASE_2"/>
    <property type="match status" value="1"/>
</dbReference>
<dbReference type="InterPro" id="IPR000387">
    <property type="entry name" value="Tyr_Pase_dom"/>
</dbReference>
<dbReference type="Pfam" id="PF00102">
    <property type="entry name" value="Y_phosphatase"/>
    <property type="match status" value="1"/>
</dbReference>
<keyword evidence="2" id="KW-0732">Signal</keyword>
<dbReference type="Gene3D" id="3.90.190.10">
    <property type="entry name" value="Protein tyrosine phosphatase superfamily"/>
    <property type="match status" value="1"/>
</dbReference>
<feature type="domain" description="Tyrosine-protein phosphatase" evidence="3">
    <location>
        <begin position="644"/>
        <end position="884"/>
    </location>
</feature>
<dbReference type="PANTHER" id="PTHR19134">
    <property type="entry name" value="RECEPTOR-TYPE TYROSINE-PROTEIN PHOSPHATASE"/>
    <property type="match status" value="1"/>
</dbReference>
<accession>E5RKE7</accession>
<evidence type="ECO:0000259" key="3">
    <source>
        <dbReference type="PROSITE" id="PS50055"/>
    </source>
</evidence>
<dbReference type="PROSITE" id="PS00383">
    <property type="entry name" value="TYR_PHOSPHATASE_1"/>
    <property type="match status" value="1"/>
</dbReference>
<sequence length="903" mass="96821">MELTFLAWLAPGLFVLFIALCVSSSRRSSRVNVPAETSRTNLVPGSQHTLDTIAVNDEPHHPPQQSFSTEGLPDMVTSLVTQPPPLYDPETTITLEERDAGVLGHTYGTTSATPVAPAEATVHREPQHVAESALGNLDQFLSDLTQGLPQEFDFFTRIATAPKTAPPALLENPALDLLLGLQVDDQYVESLGFEPGSPKLVEESSYYSKVLYAQPADALKPGAASATVVSDEYEYARDGKQKPAVQGADVYEDLSNDPITRASARASLSFASRADHKAHQTAAAAANAPADNVYGSSTPIASARPSIPEGGENFYVNSPAAKPATAAPASPARPGPPVAPKPKAGAGEDLYVNNSGAVAAAAAAFQAKSQAPTENLYMNQTAPRSPPSHPPPTDPPRSPPSHPPPTEPPQNLYVNQSELSPRAAASIAPAAAPAADNNVYEDLSKDPVAQRAARNSMSFASKTSTLSSPLKPMATTSETYVDMSDANVPKTAAAETYMDMKPAKGPAGPPRYDDVTLTSPPASSPAKPTANSYVNLTTGASPAIPAAPAAARAGDDLYVNTASLPKGATLPPQANLYVNAGSPASSKTATLDPSQPIVVAKGGDAHYDTTDDDDTWRIAPLDVARYKALNQNRCAVEQVPKCVQNKEYNRHLDVLPNPTSRVPLSPIPGDETSTYINANFVRDCQGNGKGYICTQAPMEKTLSHFWRMIWEHDIRFLIMATGLVEKGEEKCQLYWPDEMGETIYFLDIGVTLKDTRTRDGFVRNTLLVENGGQSREIVHWWFTAWPDHGVPRSNGKPDPTQCMAMLMEMRAARSRLPQSSVLMHCSAGVGRSGTLIAMDICFTLLETEGQVDPANIVFQIRKDRVALVQHPQQFELVHAACVRFCEMVKHPFEVTPDAIEKNV</sequence>
<feature type="signal peptide" evidence="2">
    <location>
        <begin position="1"/>
        <end position="24"/>
    </location>
</feature>
<organism evidence="5">
    <name type="scientific">Monosiga ovata</name>
    <dbReference type="NCBI Taxonomy" id="81526"/>
    <lineage>
        <taxon>Eukaryota</taxon>
        <taxon>Choanoflagellata</taxon>
        <taxon>Craspedida</taxon>
        <taxon>Salpingoecidae</taxon>
        <taxon>Monosiga</taxon>
    </lineage>
</organism>
<dbReference type="PROSITE" id="PS50055">
    <property type="entry name" value="TYR_PHOSPHATASE_PTP"/>
    <property type="match status" value="1"/>
</dbReference>
<dbReference type="InterPro" id="IPR016130">
    <property type="entry name" value="Tyr_Pase_AS"/>
</dbReference>